<gene>
    <name evidence="1" type="ORF">OKIOD_LOCUS9168</name>
</gene>
<evidence type="ECO:0000313" key="2">
    <source>
        <dbReference type="Proteomes" id="UP001158576"/>
    </source>
</evidence>
<name>A0ABN7SP03_OIKDI</name>
<sequence length="161" mass="18696">MLIWDVPYNMFSSKVYIGFDADRTENGAGFKLDWVSEIDTYNLRDVVELLNYLRVKLVYYVQLHTFTGNGAIRLTRRVNGYYNSLIESIKEDKPCASPSSRPVPERIIPEIEAINTRTTARQHFDFSLDIVFIYLRRCPGSRSWSRIADNILLVFASFNVE</sequence>
<reference evidence="1 2" key="1">
    <citation type="submission" date="2021-04" db="EMBL/GenBank/DDBJ databases">
        <authorList>
            <person name="Bliznina A."/>
        </authorList>
    </citation>
    <scope>NUCLEOTIDE SEQUENCE [LARGE SCALE GENOMIC DNA]</scope>
</reference>
<dbReference type="EMBL" id="OU015566">
    <property type="protein sequence ID" value="CAG5102653.1"/>
    <property type="molecule type" value="Genomic_DNA"/>
</dbReference>
<dbReference type="Proteomes" id="UP001158576">
    <property type="component" value="Chromosome 1"/>
</dbReference>
<proteinExistence type="predicted"/>
<keyword evidence="2" id="KW-1185">Reference proteome</keyword>
<evidence type="ECO:0000313" key="1">
    <source>
        <dbReference type="EMBL" id="CAG5102653.1"/>
    </source>
</evidence>
<protein>
    <submittedName>
        <fullName evidence="1">Oidioi.mRNA.OKI2018_I69.chr1.g403.t1.cds</fullName>
    </submittedName>
</protein>
<organism evidence="1 2">
    <name type="scientific">Oikopleura dioica</name>
    <name type="common">Tunicate</name>
    <dbReference type="NCBI Taxonomy" id="34765"/>
    <lineage>
        <taxon>Eukaryota</taxon>
        <taxon>Metazoa</taxon>
        <taxon>Chordata</taxon>
        <taxon>Tunicata</taxon>
        <taxon>Appendicularia</taxon>
        <taxon>Copelata</taxon>
        <taxon>Oikopleuridae</taxon>
        <taxon>Oikopleura</taxon>
    </lineage>
</organism>
<accession>A0ABN7SP03</accession>